<keyword evidence="2" id="KW-0809">Transit peptide</keyword>
<evidence type="ECO:0000313" key="4">
    <source>
        <dbReference type="EMBL" id="NSX56018.1"/>
    </source>
</evidence>
<accession>A0ABX2J009</accession>
<dbReference type="Gene3D" id="3.30.2180.10">
    <property type="entry name" value="ATP12-like"/>
    <property type="match status" value="1"/>
</dbReference>
<evidence type="ECO:0000313" key="5">
    <source>
        <dbReference type="Proteomes" id="UP000777935"/>
    </source>
</evidence>
<protein>
    <submittedName>
        <fullName evidence="4">ATPase</fullName>
    </submittedName>
</protein>
<name>A0ABX2J009_9RHOB</name>
<gene>
    <name evidence="4" type="ORF">HRQ87_14535</name>
</gene>
<dbReference type="EMBL" id="JABUFE010000009">
    <property type="protein sequence ID" value="NSX56018.1"/>
    <property type="molecule type" value="Genomic_DNA"/>
</dbReference>
<comment type="caution">
    <text evidence="4">The sequence shown here is derived from an EMBL/GenBank/DDBJ whole genome shotgun (WGS) entry which is preliminary data.</text>
</comment>
<dbReference type="PANTHER" id="PTHR21013:SF10">
    <property type="entry name" value="ATP SYNTHASE MITOCHONDRIAL F1 COMPLEX ASSEMBLY FACTOR 2"/>
    <property type="match status" value="1"/>
</dbReference>
<keyword evidence="3" id="KW-0143">Chaperone</keyword>
<evidence type="ECO:0000256" key="2">
    <source>
        <dbReference type="ARBA" id="ARBA00022946"/>
    </source>
</evidence>
<keyword evidence="5" id="KW-1185">Reference proteome</keyword>
<dbReference type="Pfam" id="PF07542">
    <property type="entry name" value="ATP12"/>
    <property type="match status" value="1"/>
</dbReference>
<dbReference type="InterPro" id="IPR011419">
    <property type="entry name" value="ATP12_ATP_synth-F1-assembly"/>
</dbReference>
<dbReference type="InterPro" id="IPR042272">
    <property type="entry name" value="ATP12_ATP_synth-F1-assembly_N"/>
</dbReference>
<dbReference type="Proteomes" id="UP000777935">
    <property type="component" value="Unassembled WGS sequence"/>
</dbReference>
<sequence length="238" mass="26841">MSEWKQKRFWTDASHDERPDGFAILLDDREIKTPAKATLIVPTQALAQAIAAEWDAQKDIINPAHMPNTRSANAAIDKVQTQQTEVANMIAAYGETDLLCYRADGPDALIVRQNDAWNPLLNWAVDRFDARLQPHTGVMFAPQNEKALRQLSKEVHRCDAFQLTALHDLVSLTGSLIIGLAATQNDHSAAMLWASSRIDEDWQSEQWGLDDEAVKETEIKREAFLHAYEFYRLAEITA</sequence>
<evidence type="ECO:0000256" key="1">
    <source>
        <dbReference type="ARBA" id="ARBA00008231"/>
    </source>
</evidence>
<organism evidence="4 5">
    <name type="scientific">Parasulfitobacter algicola</name>
    <dbReference type="NCBI Taxonomy" id="2614809"/>
    <lineage>
        <taxon>Bacteria</taxon>
        <taxon>Pseudomonadati</taxon>
        <taxon>Pseudomonadota</taxon>
        <taxon>Alphaproteobacteria</taxon>
        <taxon>Rhodobacterales</taxon>
        <taxon>Roseobacteraceae</taxon>
        <taxon>Parasulfitobacter</taxon>
    </lineage>
</organism>
<evidence type="ECO:0000256" key="3">
    <source>
        <dbReference type="ARBA" id="ARBA00023186"/>
    </source>
</evidence>
<dbReference type="Gene3D" id="1.10.3580.10">
    <property type="entry name" value="ATP12 ATPase"/>
    <property type="match status" value="1"/>
</dbReference>
<dbReference type="RefSeq" id="WP_174139168.1">
    <property type="nucleotide sequence ID" value="NZ_JABUFE010000009.1"/>
</dbReference>
<dbReference type="InterPro" id="IPR023335">
    <property type="entry name" value="ATP12_ortho_dom_sf"/>
</dbReference>
<reference evidence="4 5" key="1">
    <citation type="submission" date="2020-06" db="EMBL/GenBank/DDBJ databases">
        <title>Sulfitobacter algicola sp. nov., isolated from green algae.</title>
        <authorList>
            <person name="Wang C."/>
        </authorList>
    </citation>
    <scope>NUCLEOTIDE SEQUENCE [LARGE SCALE GENOMIC DNA]</scope>
    <source>
        <strain evidence="4 5">1151</strain>
    </source>
</reference>
<comment type="similarity">
    <text evidence="1">Belongs to the ATP12 family.</text>
</comment>
<dbReference type="SUPFAM" id="SSF160909">
    <property type="entry name" value="ATP12-like"/>
    <property type="match status" value="1"/>
</dbReference>
<proteinExistence type="inferred from homology"/>
<dbReference type="PANTHER" id="PTHR21013">
    <property type="entry name" value="ATP SYNTHASE MITOCHONDRIAL F1 COMPLEX ASSEMBLY FACTOR 2/ATP12 PROTEIN, MITOCHONDRIAL PRECURSOR"/>
    <property type="match status" value="1"/>
</dbReference>